<evidence type="ECO:0000256" key="1">
    <source>
        <dbReference type="SAM" id="SignalP"/>
    </source>
</evidence>
<dbReference type="InterPro" id="IPR036439">
    <property type="entry name" value="Dockerin_dom_sf"/>
</dbReference>
<gene>
    <name evidence="2" type="ORF">KOR34_28730</name>
</gene>
<feature type="chain" id="PRO_5022987581" description="PEP-CTERM protein-sorting domain-containing protein" evidence="1">
    <location>
        <begin position="20"/>
        <end position="1351"/>
    </location>
</feature>
<dbReference type="RefSeq" id="WP_146565208.1">
    <property type="nucleotide sequence ID" value="NZ_SIHJ01000001.1"/>
</dbReference>
<keyword evidence="1" id="KW-0732">Signal</keyword>
<comment type="caution">
    <text evidence="2">The sequence shown here is derived from an EMBL/GenBank/DDBJ whole genome shotgun (WGS) entry which is preliminary data.</text>
</comment>
<reference evidence="2 3" key="1">
    <citation type="submission" date="2019-02" db="EMBL/GenBank/DDBJ databases">
        <title>Deep-cultivation of Planctomycetes and their phenomic and genomic characterization uncovers novel biology.</title>
        <authorList>
            <person name="Wiegand S."/>
            <person name="Jogler M."/>
            <person name="Boedeker C."/>
            <person name="Pinto D."/>
            <person name="Vollmers J."/>
            <person name="Rivas-Marin E."/>
            <person name="Kohn T."/>
            <person name="Peeters S.H."/>
            <person name="Heuer A."/>
            <person name="Rast P."/>
            <person name="Oberbeckmann S."/>
            <person name="Bunk B."/>
            <person name="Jeske O."/>
            <person name="Meyerdierks A."/>
            <person name="Storesund J.E."/>
            <person name="Kallscheuer N."/>
            <person name="Luecker S."/>
            <person name="Lage O.M."/>
            <person name="Pohl T."/>
            <person name="Merkel B.J."/>
            <person name="Hornburger P."/>
            <person name="Mueller R.-W."/>
            <person name="Bruemmer F."/>
            <person name="Labrenz M."/>
            <person name="Spormann A.M."/>
            <person name="Op Den Camp H."/>
            <person name="Overmann J."/>
            <person name="Amann R."/>
            <person name="Jetten M.S.M."/>
            <person name="Mascher T."/>
            <person name="Medema M.H."/>
            <person name="Devos D.P."/>
            <person name="Kaster A.-K."/>
            <person name="Ovreas L."/>
            <person name="Rohde M."/>
            <person name="Galperin M.Y."/>
            <person name="Jogler C."/>
        </authorList>
    </citation>
    <scope>NUCLEOTIDE SEQUENCE [LARGE SCALE GENOMIC DNA]</scope>
    <source>
        <strain evidence="2 3">KOR34</strain>
    </source>
</reference>
<sequence precursor="true">MPLAVCRPAALLISLAAFAAATTSSAQIISLNFSENPGNQAFAGGELIGPLGTDSANWNSTSDPVDAGSISGLVDSAGASTSASVSWLSTNVWYNGDGTGDDQHRLSVGYLDDGTTSEGVGVDITFSNIPYTNYRVYGLLASDAGASYTAADFNVNGSWVFGDTAAATAPAYGSINASFDATGSYWSPANGVAAGNYWTFDTSGSTLTIQGAARVGGERGSLTGVVIRDLDAVIYDPALKLVVDRDSGGVTIENFTGADVDFAGLAALSASGALTPSNWLSVTDDHGPSPGDGSVSSDEWLKISATEYELSEATLGAGSIEQGGSIDLGVGTWLVGPYEDLRFEYLDLATGTTTTGLVEFVGNDDTPVVPGDYNVDGVIDAADWPTQRDAFGSDLAGASPARSYASGDLDGDGDNDLDDLLLFKGRFEAANPGVAFSTLTGVPEPASAGLMIAFGAALGLRRLRRVGGLTLALAATVLVLHAGPRSANAQIIGVSFSEESAGELRPNQTMLPADLAGVAGWQAPNWNNALHLAANNGVPQTLAGLIDDGGGSTGATLTWSAANSWGDGTATADADAGIANAKLMRGYLDDGATGDYGVDIEVTGIPYDSYRVALYFTSDFGDQHGAYTVNGQTYGPFGELFTWGESPTLDAGRNVAVIDGLSGSTLDIEGAIRNGNVRGSLAGLQIIDSTVDADLYSLSLVVNTDTGIASIVNKAPGGIPFDIDYFEVSSEAGLIDESGWAPLGSGGDDGSDWEALGNLDDSFVAQFYLTGSETIANQSLGRLFKTGSADPDLEFRFHTADSGLTLSGRVEYVTGGLPGDYNGDSVVNAADYTVWRDNLGAADESALYFNGDGGGVTASDYDFWKANYGSTASVSAADPTPEPGAAVLVAAVGLIGLTRRRPRTGGATKPTRAWAAPSLAACVLLAASATAHGAKSNDREYYFGEDSLEGASQGQEIGSSNSGALQSGRTADSIGPSGAYLDLAVTGGSPKYENVAPNGLARPGAAAGEYGARFDGDDYLTGVPLNRPDEISSLGCCGNYPLNYDGITGHGLQLWVYPEAASLGSAESPAEFQSIVFDTLLSGGPAINAQGQWTQINSVHGDGADGVAPVPATISVAAGDTWYHVMHQHYYVDGDQFLSVVYVDGVVVSANLDTIGLGGTDNTTEQLVVGAAQIPSDGVTPAYDNYFNGVVDDLEMYVYGDNSAQGGANYGEFNLFEDNAWIAEQIATTVPGGVLAMGDINKDGVVNGDGSGPADSDDISAFIAGWRSEQVLPGAHSNSGVGDWLTWEKGDLNLDGVTNFDDWFLLRASHPDAAALSLSTLLGQSTAPEPGALLLAASAALGMLPRRWSRA</sequence>
<evidence type="ECO:0008006" key="4">
    <source>
        <dbReference type="Google" id="ProtNLM"/>
    </source>
</evidence>
<dbReference type="Gene3D" id="1.10.1330.10">
    <property type="entry name" value="Dockerin domain"/>
    <property type="match status" value="1"/>
</dbReference>
<evidence type="ECO:0000313" key="2">
    <source>
        <dbReference type="EMBL" id="TWT37907.1"/>
    </source>
</evidence>
<organism evidence="2 3">
    <name type="scientific">Posidoniimonas corsicana</name>
    <dbReference type="NCBI Taxonomy" id="1938618"/>
    <lineage>
        <taxon>Bacteria</taxon>
        <taxon>Pseudomonadati</taxon>
        <taxon>Planctomycetota</taxon>
        <taxon>Planctomycetia</taxon>
        <taxon>Pirellulales</taxon>
        <taxon>Lacipirellulaceae</taxon>
        <taxon>Posidoniimonas</taxon>
    </lineage>
</organism>
<protein>
    <recommendedName>
        <fullName evidence="4">PEP-CTERM protein-sorting domain-containing protein</fullName>
    </recommendedName>
</protein>
<keyword evidence="3" id="KW-1185">Reference proteome</keyword>
<dbReference type="OrthoDB" id="227994at2"/>
<evidence type="ECO:0000313" key="3">
    <source>
        <dbReference type="Proteomes" id="UP000316714"/>
    </source>
</evidence>
<name>A0A5C5VIW8_9BACT</name>
<dbReference type="SUPFAM" id="SSF63446">
    <property type="entry name" value="Type I dockerin domain"/>
    <property type="match status" value="1"/>
</dbReference>
<accession>A0A5C5VIW8</accession>
<dbReference type="GO" id="GO:0000272">
    <property type="term" value="P:polysaccharide catabolic process"/>
    <property type="evidence" value="ECO:0007669"/>
    <property type="project" value="InterPro"/>
</dbReference>
<feature type="signal peptide" evidence="1">
    <location>
        <begin position="1"/>
        <end position="19"/>
    </location>
</feature>
<dbReference type="EMBL" id="SIHJ01000001">
    <property type="protein sequence ID" value="TWT37907.1"/>
    <property type="molecule type" value="Genomic_DNA"/>
</dbReference>
<proteinExistence type="predicted"/>
<dbReference type="Proteomes" id="UP000316714">
    <property type="component" value="Unassembled WGS sequence"/>
</dbReference>